<evidence type="ECO:0000256" key="1">
    <source>
        <dbReference type="ARBA" id="ARBA00005254"/>
    </source>
</evidence>
<comment type="similarity">
    <text evidence="1">Belongs to the enoyl-CoA hydratase/isomerase family.</text>
</comment>
<dbReference type="InterPro" id="IPR014748">
    <property type="entry name" value="Enoyl-CoA_hydra_C"/>
</dbReference>
<dbReference type="RefSeq" id="WP_274049875.1">
    <property type="nucleotide sequence ID" value="NZ_CP059693.1"/>
</dbReference>
<gene>
    <name evidence="2" type="ORF">H3N35_16300</name>
</gene>
<accession>A0ABY7V9A8</accession>
<dbReference type="PANTHER" id="PTHR42964:SF1">
    <property type="entry name" value="POLYKETIDE BIOSYNTHESIS ENOYL-COA HYDRATASE PKSH-RELATED"/>
    <property type="match status" value="1"/>
</dbReference>
<dbReference type="PANTHER" id="PTHR42964">
    <property type="entry name" value="ENOYL-COA HYDRATASE"/>
    <property type="match status" value="1"/>
</dbReference>
<dbReference type="InterPro" id="IPR051683">
    <property type="entry name" value="Enoyl-CoA_Hydratase/Isomerase"/>
</dbReference>
<dbReference type="InterPro" id="IPR001753">
    <property type="entry name" value="Enoyl-CoA_hydra/iso"/>
</dbReference>
<reference evidence="2 3" key="1">
    <citation type="journal article" date="2022" name="Mar. Drugs">
        <title>Bioassay-Guided Fractionation Leads to the Detection of Cholic Acid Generated by the Rare Thalassomonas sp.</title>
        <authorList>
            <person name="Pheiffer F."/>
            <person name="Schneider Y.K."/>
            <person name="Hansen E.H."/>
            <person name="Andersen J.H."/>
            <person name="Isaksson J."/>
            <person name="Busche T."/>
            <person name="R C."/>
            <person name="Kalinowski J."/>
            <person name="Zyl L.V."/>
            <person name="Trindade M."/>
        </authorList>
    </citation>
    <scope>NUCLEOTIDE SEQUENCE [LARGE SCALE GENOMIC DNA]</scope>
    <source>
        <strain evidence="2 3">A5K-61T</strain>
    </source>
</reference>
<protein>
    <submittedName>
        <fullName evidence="2">Enoyl-CoA hydratase/isomerase family protein</fullName>
    </submittedName>
</protein>
<name>A0ABY7V9A8_9GAMM</name>
<dbReference type="EMBL" id="CP059693">
    <property type="protein sequence ID" value="WDE09876.1"/>
    <property type="molecule type" value="Genomic_DNA"/>
</dbReference>
<evidence type="ECO:0000313" key="2">
    <source>
        <dbReference type="EMBL" id="WDE09876.1"/>
    </source>
</evidence>
<dbReference type="CDD" id="cd06558">
    <property type="entry name" value="crotonase-like"/>
    <property type="match status" value="1"/>
</dbReference>
<dbReference type="Pfam" id="PF00378">
    <property type="entry name" value="ECH_1"/>
    <property type="match status" value="1"/>
</dbReference>
<dbReference type="Gene3D" id="3.90.226.10">
    <property type="entry name" value="2-enoyl-CoA Hydratase, Chain A, domain 1"/>
    <property type="match status" value="1"/>
</dbReference>
<evidence type="ECO:0000313" key="3">
    <source>
        <dbReference type="Proteomes" id="UP001215231"/>
    </source>
</evidence>
<keyword evidence="3" id="KW-1185">Reference proteome</keyword>
<dbReference type="SUPFAM" id="SSF52096">
    <property type="entry name" value="ClpP/crotonase"/>
    <property type="match status" value="1"/>
</dbReference>
<dbReference type="InterPro" id="IPR029045">
    <property type="entry name" value="ClpP/crotonase-like_dom_sf"/>
</dbReference>
<sequence>MQLPTFNQITCRLEQQVLFITLARPEVNNAMNLAMVEELLQLLSMAKHNQDIRALVFQGAGNNFCAGGDVKDMVQAQKRHQQGQEDAYYHFNRLFGQLLSQAEQSPKVVIALIDGYALGGGFGLVCVCDYVIATKKAHFALPETTLGLPPAQIAPFVVKRLGLTKTRELALFAESLDGEKAYAINLVNALVDDLDSGKVLLDKKLKQLTRCAPGATAITKGLLLNPENLPQEALLDLAAKQFSGQFSQSGAEALEGTRSFMEKRPPEWAVGKSVTVEQEQA</sequence>
<organism evidence="2 3">
    <name type="scientific">Thalassomonas haliotis</name>
    <dbReference type="NCBI Taxonomy" id="485448"/>
    <lineage>
        <taxon>Bacteria</taxon>
        <taxon>Pseudomonadati</taxon>
        <taxon>Pseudomonadota</taxon>
        <taxon>Gammaproteobacteria</taxon>
        <taxon>Alteromonadales</taxon>
        <taxon>Colwelliaceae</taxon>
        <taxon>Thalassomonas</taxon>
    </lineage>
</organism>
<proteinExistence type="inferred from homology"/>
<dbReference type="Proteomes" id="UP001215231">
    <property type="component" value="Chromosome"/>
</dbReference>
<dbReference type="Gene3D" id="1.10.12.10">
    <property type="entry name" value="Lyase 2-enoyl-coa Hydratase, Chain A, domain 2"/>
    <property type="match status" value="1"/>
</dbReference>